<dbReference type="AlphaFoldDB" id="A0A0N4W1A1"/>
<accession>A0A0N4W1A1</accession>
<sequence length="89" mass="10250">MNGRHTPYELSFDLWKKFKEDEVTEVVKSCERRLENSGRVVSAWPPVGAKNSEVWIKMIDIWKLLDATLKKRAGSGQLSRTANSKIEEE</sequence>
<keyword evidence="2" id="KW-1185">Reference proteome</keyword>
<name>A0A0N4W1A1_HAEPC</name>
<dbReference type="WBParaSite" id="HPLM_0000340101-mRNA-1">
    <property type="protein sequence ID" value="HPLM_0000340101-mRNA-1"/>
    <property type="gene ID" value="HPLM_0000340101"/>
</dbReference>
<gene>
    <name evidence="1" type="ORF">HPLM_LOCUS3393</name>
</gene>
<proteinExistence type="predicted"/>
<organism evidence="3">
    <name type="scientific">Haemonchus placei</name>
    <name type="common">Barber's pole worm</name>
    <dbReference type="NCBI Taxonomy" id="6290"/>
    <lineage>
        <taxon>Eukaryota</taxon>
        <taxon>Metazoa</taxon>
        <taxon>Ecdysozoa</taxon>
        <taxon>Nematoda</taxon>
        <taxon>Chromadorea</taxon>
        <taxon>Rhabditida</taxon>
        <taxon>Rhabditina</taxon>
        <taxon>Rhabditomorpha</taxon>
        <taxon>Strongyloidea</taxon>
        <taxon>Trichostrongylidae</taxon>
        <taxon>Haemonchus</taxon>
    </lineage>
</organism>
<reference evidence="1 2" key="2">
    <citation type="submission" date="2018-11" db="EMBL/GenBank/DDBJ databases">
        <authorList>
            <consortium name="Pathogen Informatics"/>
        </authorList>
    </citation>
    <scope>NUCLEOTIDE SEQUENCE [LARGE SCALE GENOMIC DNA]</scope>
    <source>
        <strain evidence="1 2">MHpl1</strain>
    </source>
</reference>
<dbReference type="EMBL" id="UZAF01016116">
    <property type="protein sequence ID" value="VDO20821.1"/>
    <property type="molecule type" value="Genomic_DNA"/>
</dbReference>
<evidence type="ECO:0000313" key="3">
    <source>
        <dbReference type="WBParaSite" id="HPLM_0000340101-mRNA-1"/>
    </source>
</evidence>
<evidence type="ECO:0000313" key="2">
    <source>
        <dbReference type="Proteomes" id="UP000268014"/>
    </source>
</evidence>
<reference evidence="3" key="1">
    <citation type="submission" date="2017-02" db="UniProtKB">
        <authorList>
            <consortium name="WormBaseParasite"/>
        </authorList>
    </citation>
    <scope>IDENTIFICATION</scope>
</reference>
<dbReference type="Proteomes" id="UP000268014">
    <property type="component" value="Unassembled WGS sequence"/>
</dbReference>
<protein>
    <submittedName>
        <fullName evidence="3">tRNA-synt_1 domain-containing protein</fullName>
    </submittedName>
</protein>
<dbReference type="OrthoDB" id="5861107at2759"/>
<evidence type="ECO:0000313" key="1">
    <source>
        <dbReference type="EMBL" id="VDO20821.1"/>
    </source>
</evidence>